<sequence length="173" mass="18791">MTQNGAMSDAPDLSDPHVLGPGLLPTPFTADEIRAGCPDGRLIRLLVEPGQGEPFERVNRFAEGDESGAVIEHWRVGADGGVEGEIERERSTWLELQEHAAFPSDRTTRSRETLELPIGRVDCLRYDTRLGPGAESPVATFWFALGHAGMPVRFDVPTPDGVVSTKMVADVRG</sequence>
<dbReference type="Proteomes" id="UP001239083">
    <property type="component" value="Unassembled WGS sequence"/>
</dbReference>
<evidence type="ECO:0000313" key="2">
    <source>
        <dbReference type="EMBL" id="MDQ0893888.1"/>
    </source>
</evidence>
<keyword evidence="3" id="KW-1185">Reference proteome</keyword>
<organism evidence="2 3">
    <name type="scientific">Agromyces ramosus</name>
    <dbReference type="NCBI Taxonomy" id="33879"/>
    <lineage>
        <taxon>Bacteria</taxon>
        <taxon>Bacillati</taxon>
        <taxon>Actinomycetota</taxon>
        <taxon>Actinomycetes</taxon>
        <taxon>Micrococcales</taxon>
        <taxon>Microbacteriaceae</taxon>
        <taxon>Agromyces</taxon>
    </lineage>
</organism>
<reference evidence="2 3" key="1">
    <citation type="submission" date="2023-07" db="EMBL/GenBank/DDBJ databases">
        <title>Comparative genomics of wheat-associated soil bacteria to identify genetic determinants of phenazine resistance.</title>
        <authorList>
            <person name="Mouncey N."/>
        </authorList>
    </citation>
    <scope>NUCLEOTIDE SEQUENCE [LARGE SCALE GENOMIC DNA]</scope>
    <source>
        <strain evidence="2 3">V3I3</strain>
    </source>
</reference>
<name>A0ABU0R749_9MICO</name>
<comment type="caution">
    <text evidence="2">The sequence shown here is derived from an EMBL/GenBank/DDBJ whole genome shotgun (WGS) entry which is preliminary data.</text>
</comment>
<feature type="region of interest" description="Disordered" evidence="1">
    <location>
        <begin position="1"/>
        <end position="23"/>
    </location>
</feature>
<proteinExistence type="predicted"/>
<evidence type="ECO:0000313" key="3">
    <source>
        <dbReference type="Proteomes" id="UP001239083"/>
    </source>
</evidence>
<evidence type="ECO:0000256" key="1">
    <source>
        <dbReference type="SAM" id="MobiDB-lite"/>
    </source>
</evidence>
<evidence type="ECO:0008006" key="4">
    <source>
        <dbReference type="Google" id="ProtNLM"/>
    </source>
</evidence>
<protein>
    <recommendedName>
        <fullName evidence="4">DUF2617 family protein</fullName>
    </recommendedName>
</protein>
<dbReference type="EMBL" id="JAUSYY010000001">
    <property type="protein sequence ID" value="MDQ0893888.1"/>
    <property type="molecule type" value="Genomic_DNA"/>
</dbReference>
<gene>
    <name evidence="2" type="ORF">QFZ26_001443</name>
</gene>
<accession>A0ABU0R749</accession>